<dbReference type="NCBIfam" id="TIGR00515">
    <property type="entry name" value="accD"/>
    <property type="match status" value="1"/>
</dbReference>
<keyword evidence="9" id="KW-0934">Plastid</keyword>
<evidence type="ECO:0000313" key="9">
    <source>
        <dbReference type="EMBL" id="QEO33879.1"/>
    </source>
</evidence>
<keyword evidence="7" id="KW-0276">Fatty acid metabolism</keyword>
<dbReference type="InterPro" id="IPR034733">
    <property type="entry name" value="AcCoA_carboxyl_beta"/>
</dbReference>
<evidence type="ECO:0000256" key="6">
    <source>
        <dbReference type="ARBA" id="ARBA00022840"/>
    </source>
</evidence>
<geneLocation type="chloroplast" evidence="9"/>
<dbReference type="InterPro" id="IPR029045">
    <property type="entry name" value="ClpP/crotonase-like_dom_sf"/>
</dbReference>
<sequence length="497" mass="56794">MEKWWFNSRLSDRKLEYRCVLNKSMDSVDGIGHTSRSEEPIRNDTNKKIPNWNRSDNSSFTNVDYLFDVRDIWSLISDETFLVRDSNGDSYFVYFDIENQIFEIENDSSFQNELESFFSISSYLNSGSRRKNHHYYHYMYDTQSSWNNHINSCIDNYLRFEMSINSSISGSTDNYSDSSVYSFICTENISSSESRSSSTSIRTSNNEKNFNIRGRSTDLDINKKYRHLWVQCENCYGLNYKKFFRSKMNICEQCGYHLKMNSSDRIELSIDPGTWNPMDEDMVSMDPIEFHSEEEPYRDRIDSYQRKTGLTEAVQTGVGRLNGIPIAIGVMDFQFMGGSMGSVVGEKITRLIEYATNRCLPVIIVCASGGARMQEGSLSLMQMAKISSASYNYQSDKKLFYVSILTSPTTGGVTASFGMLGDVIIAEPNAYIAFAGKRVIEQTLNKTVPDGSQAAEYLFHKGLFDLIVPRNLLKGVLAELFQLHGFFPLSQNSKIKV</sequence>
<keyword evidence="6 7" id="KW-0067">ATP-binding</keyword>
<dbReference type="PANTHER" id="PTHR42995">
    <property type="entry name" value="ACETYL-COENZYME A CARBOXYLASE CARBOXYL TRANSFERASE SUBUNIT BETA, CHLOROPLASTIC"/>
    <property type="match status" value="1"/>
</dbReference>
<gene>
    <name evidence="7 9" type="primary">accD</name>
</gene>
<dbReference type="EMBL" id="MK204378">
    <property type="protein sequence ID" value="QEO33879.1"/>
    <property type="molecule type" value="Genomic_DNA"/>
</dbReference>
<dbReference type="GO" id="GO:0005524">
    <property type="term" value="F:ATP binding"/>
    <property type="evidence" value="ECO:0007669"/>
    <property type="project" value="UniProtKB-KW"/>
</dbReference>
<dbReference type="GO" id="GO:0016743">
    <property type="term" value="F:carboxyl- or carbamoyltransferase activity"/>
    <property type="evidence" value="ECO:0007669"/>
    <property type="project" value="UniProtKB-UniRule"/>
</dbReference>
<dbReference type="GO" id="GO:0003989">
    <property type="term" value="F:acetyl-CoA carboxylase activity"/>
    <property type="evidence" value="ECO:0007669"/>
    <property type="project" value="InterPro"/>
</dbReference>
<keyword evidence="3 7" id="KW-0547">Nucleotide-binding</keyword>
<feature type="binding site" evidence="7">
    <location>
        <position position="251"/>
    </location>
    <ligand>
        <name>Zn(2+)</name>
        <dbReference type="ChEBI" id="CHEBI:29105"/>
    </ligand>
</feature>
<name>A0A5C2A1E2_PONCO</name>
<dbReference type="PRINTS" id="PR01070">
    <property type="entry name" value="ACCCTRFRASEB"/>
</dbReference>
<dbReference type="InterPro" id="IPR011762">
    <property type="entry name" value="COA_CT_N"/>
</dbReference>
<protein>
    <recommendedName>
        <fullName evidence="7">Acetyl-coenzyme A carboxylase carboxyl transferase subunit beta, chloroplastic</fullName>
        <shortName evidence="7">ACCase subunit beta</shortName>
        <shortName evidence="7">Acetyl-CoA carboxylase carboxyltransferase subunit beta</shortName>
        <ecNumber evidence="7">2.1.3.15</ecNumber>
    </recommendedName>
</protein>
<keyword evidence="7" id="KW-0275">Fatty acid biosynthesis</keyword>
<dbReference type="Gene3D" id="3.90.226.10">
    <property type="entry name" value="2-enoyl-CoA Hydratase, Chain A, domain 1"/>
    <property type="match status" value="1"/>
</dbReference>
<feature type="zinc finger region" description="C4-type" evidence="7">
    <location>
        <begin position="232"/>
        <end position="254"/>
    </location>
</feature>
<evidence type="ECO:0000259" key="8">
    <source>
        <dbReference type="PROSITE" id="PS50980"/>
    </source>
</evidence>
<evidence type="ECO:0000256" key="7">
    <source>
        <dbReference type="HAMAP-Rule" id="MF_01395"/>
    </source>
</evidence>
<dbReference type="SUPFAM" id="SSF52096">
    <property type="entry name" value="ClpP/crotonase"/>
    <property type="match status" value="1"/>
</dbReference>
<dbReference type="PANTHER" id="PTHR42995:SF5">
    <property type="entry name" value="ACETYL-COENZYME A CARBOXYLASE CARBOXYL TRANSFERASE SUBUNIT BETA, CHLOROPLASTIC"/>
    <property type="match status" value="1"/>
</dbReference>
<evidence type="ECO:0000256" key="5">
    <source>
        <dbReference type="ARBA" id="ARBA00022833"/>
    </source>
</evidence>
<keyword evidence="5 7" id="KW-0862">Zinc</keyword>
<evidence type="ECO:0000256" key="3">
    <source>
        <dbReference type="ARBA" id="ARBA00022741"/>
    </source>
</evidence>
<keyword evidence="9" id="KW-0150">Chloroplast</keyword>
<dbReference type="HAMAP" id="MF_01395">
    <property type="entry name" value="AcetylCoA_CT_beta"/>
    <property type="match status" value="1"/>
</dbReference>
<accession>A0A5C2A1E2</accession>
<comment type="catalytic activity">
    <reaction evidence="7">
        <text>N(6)-carboxybiotinyl-L-lysyl-[protein] + acetyl-CoA = N(6)-biotinyl-L-lysyl-[protein] + malonyl-CoA</text>
        <dbReference type="Rhea" id="RHEA:54728"/>
        <dbReference type="Rhea" id="RHEA-COMP:10505"/>
        <dbReference type="Rhea" id="RHEA-COMP:10506"/>
        <dbReference type="ChEBI" id="CHEBI:57288"/>
        <dbReference type="ChEBI" id="CHEBI:57384"/>
        <dbReference type="ChEBI" id="CHEBI:83144"/>
        <dbReference type="ChEBI" id="CHEBI:83145"/>
        <dbReference type="EC" id="2.1.3.15"/>
    </reaction>
</comment>
<dbReference type="EC" id="2.1.3.15" evidence="7"/>
<keyword evidence="2 7" id="KW-0808">Transferase</keyword>
<dbReference type="RefSeq" id="YP_009704387.1">
    <property type="nucleotide sequence ID" value="NC_044968.1"/>
</dbReference>
<comment type="subcellular location">
    <subcellularLocation>
        <location evidence="7">Plastid</location>
        <location evidence="7">Chloroplast stroma</location>
    </subcellularLocation>
</comment>
<dbReference type="GO" id="GO:0009317">
    <property type="term" value="C:acetyl-CoA carboxylase complex"/>
    <property type="evidence" value="ECO:0007669"/>
    <property type="project" value="InterPro"/>
</dbReference>
<dbReference type="GO" id="GO:0009570">
    <property type="term" value="C:chloroplast stroma"/>
    <property type="evidence" value="ECO:0007669"/>
    <property type="project" value="UniProtKB-SubCell"/>
</dbReference>
<comment type="subunit">
    <text evidence="7">Acetyl-CoA carboxylase is a heterohexamer composed of biotin carboxyl carrier protein, biotin carboxylase and two subunits each of ACCase subunit alpha and ACCase plastid-coded subunit beta (accD).</text>
</comment>
<feature type="binding site" evidence="7">
    <location>
        <position position="232"/>
    </location>
    <ligand>
        <name>Zn(2+)</name>
        <dbReference type="ChEBI" id="CHEBI:29105"/>
    </ligand>
</feature>
<dbReference type="GeneID" id="41954709"/>
<evidence type="ECO:0000256" key="1">
    <source>
        <dbReference type="ARBA" id="ARBA00011842"/>
    </source>
</evidence>
<evidence type="ECO:0000256" key="4">
    <source>
        <dbReference type="ARBA" id="ARBA00022771"/>
    </source>
</evidence>
<feature type="domain" description="CoA carboxyltransferase N-terminal" evidence="8">
    <location>
        <begin position="228"/>
        <end position="497"/>
    </location>
</feature>
<comment type="subunit">
    <text evidence="1">Acetyl-CoA carboxylase is a heterohexamer composed of biotin carboxyl carrier protein, biotin carboxylase and 2 subunits each of ACCase subunit alpha and ACCase plastid-coded subunit beta (accD).</text>
</comment>
<dbReference type="AlphaFoldDB" id="A0A5C2A1E2"/>
<evidence type="ECO:0000256" key="2">
    <source>
        <dbReference type="ARBA" id="ARBA00022679"/>
    </source>
</evidence>
<reference evidence="9" key="1">
    <citation type="journal article" date="2019" name="Mitochondrial DNA Part B Resour">
        <title>The first complete chloroplast genome of Pontederia cordata (Pontederiaceae).</title>
        <authorList>
            <person name="Ma Q."/>
            <person name="Liang J."/>
        </authorList>
    </citation>
    <scope>NUCLEOTIDE SEQUENCE</scope>
</reference>
<proteinExistence type="inferred from homology"/>
<dbReference type="PROSITE" id="PS50980">
    <property type="entry name" value="COA_CT_NTER"/>
    <property type="match status" value="1"/>
</dbReference>
<comment type="similarity">
    <text evidence="7">Belongs to the AccD/PCCB family.</text>
</comment>
<keyword evidence="7" id="KW-0479">Metal-binding</keyword>
<dbReference type="GO" id="GO:0008270">
    <property type="term" value="F:zinc ion binding"/>
    <property type="evidence" value="ECO:0007669"/>
    <property type="project" value="UniProtKB-UniRule"/>
</dbReference>
<feature type="binding site" evidence="7">
    <location>
        <position position="254"/>
    </location>
    <ligand>
        <name>Zn(2+)</name>
        <dbReference type="ChEBI" id="CHEBI:29105"/>
    </ligand>
</feature>
<comment type="pathway">
    <text evidence="7">Lipid metabolism; malonyl-CoA biosynthesis; malonyl-CoA from acetyl-CoA: step 1/1.</text>
</comment>
<dbReference type="Pfam" id="PF01039">
    <property type="entry name" value="Carboxyl_trans"/>
    <property type="match status" value="1"/>
</dbReference>
<dbReference type="GO" id="GO:2001295">
    <property type="term" value="P:malonyl-CoA biosynthetic process"/>
    <property type="evidence" value="ECO:0007669"/>
    <property type="project" value="UniProtKB-UniRule"/>
</dbReference>
<feature type="binding site" evidence="7">
    <location>
        <position position="235"/>
    </location>
    <ligand>
        <name>Zn(2+)</name>
        <dbReference type="ChEBI" id="CHEBI:29105"/>
    </ligand>
</feature>
<comment type="function">
    <text evidence="7">Component of the acetyl coenzyme A carboxylase (ACC) complex. Biotin carboxylase (BC) catalyzes the carboxylation of biotin on its carrier protein (BCCP) and then the CO(2) group is transferred by the transcarboxylase to acetyl-CoA to form malonyl-CoA.</text>
</comment>
<dbReference type="GO" id="GO:0006633">
    <property type="term" value="P:fatty acid biosynthetic process"/>
    <property type="evidence" value="ECO:0007669"/>
    <property type="project" value="UniProtKB-KW"/>
</dbReference>
<keyword evidence="7" id="KW-0443">Lipid metabolism</keyword>
<keyword evidence="4 7" id="KW-0863">Zinc-finger</keyword>
<comment type="cofactor">
    <cofactor evidence="7">
        <name>Zn(2+)</name>
        <dbReference type="ChEBI" id="CHEBI:29105"/>
    </cofactor>
    <text evidence="7">Binds 1 zinc ion per subunit.</text>
</comment>
<keyword evidence="7" id="KW-0444">Lipid biosynthesis</keyword>
<organism evidence="9">
    <name type="scientific">Pontederia cordata</name>
    <name type="common">Pickerel-weed</name>
    <name type="synonym">Pontederia lanceolata</name>
    <dbReference type="NCBI Taxonomy" id="44964"/>
    <lineage>
        <taxon>Eukaryota</taxon>
        <taxon>Viridiplantae</taxon>
        <taxon>Streptophyta</taxon>
        <taxon>Embryophyta</taxon>
        <taxon>Tracheophyta</taxon>
        <taxon>Spermatophyta</taxon>
        <taxon>Magnoliopsida</taxon>
        <taxon>Liliopsida</taxon>
        <taxon>Commelinales</taxon>
        <taxon>Pontederiaceae</taxon>
        <taxon>Pontederia</taxon>
        <taxon>Pontederia subgen. Pontederia</taxon>
    </lineage>
</organism>
<dbReference type="UniPathway" id="UPA00655">
    <property type="reaction ID" value="UER00711"/>
</dbReference>
<dbReference type="InterPro" id="IPR000438">
    <property type="entry name" value="Acetyl_CoA_COase_Trfase_b_su"/>
</dbReference>